<dbReference type="SFLD" id="SFLDS00005">
    <property type="entry name" value="Isoprenoid_Synthase_Type_I"/>
    <property type="match status" value="1"/>
</dbReference>
<dbReference type="InterPro" id="IPR000092">
    <property type="entry name" value="Polyprenyl_synt"/>
</dbReference>
<organism evidence="2 3">
    <name type="scientific">Metabacillus rhizolycopersici</name>
    <dbReference type="NCBI Taxonomy" id="2875709"/>
    <lineage>
        <taxon>Bacteria</taxon>
        <taxon>Bacillati</taxon>
        <taxon>Bacillota</taxon>
        <taxon>Bacilli</taxon>
        <taxon>Bacillales</taxon>
        <taxon>Bacillaceae</taxon>
        <taxon>Metabacillus</taxon>
    </lineage>
</organism>
<dbReference type="SFLD" id="SFLDG01211">
    <property type="entry name" value="Competence_Regulatory_Protein"/>
    <property type="match status" value="1"/>
</dbReference>
<dbReference type="InterPro" id="IPR008949">
    <property type="entry name" value="Isoprenoid_synthase_dom_sf"/>
</dbReference>
<name>A0ABS7UWX0_9BACI</name>
<dbReference type="CDD" id="cd00867">
    <property type="entry name" value="Trans_IPPS"/>
    <property type="match status" value="1"/>
</dbReference>
<proteinExistence type="inferred from homology"/>
<dbReference type="Pfam" id="PF00348">
    <property type="entry name" value="polyprenyl_synt"/>
    <property type="match status" value="1"/>
</dbReference>
<gene>
    <name evidence="2" type="ORF">K9V48_21025</name>
</gene>
<comment type="caution">
    <text evidence="2">The sequence shown here is derived from an EMBL/GenBank/DDBJ whole genome shotgun (WGS) entry which is preliminary data.</text>
</comment>
<dbReference type="InterPro" id="IPR033965">
    <property type="entry name" value="ComQ"/>
</dbReference>
<keyword evidence="1" id="KW-0808">Transferase</keyword>
<dbReference type="SUPFAM" id="SSF48576">
    <property type="entry name" value="Terpenoid synthases"/>
    <property type="match status" value="1"/>
</dbReference>
<evidence type="ECO:0000313" key="2">
    <source>
        <dbReference type="EMBL" id="MBZ5752651.1"/>
    </source>
</evidence>
<comment type="similarity">
    <text evidence="1">Belongs to the FPP/GGPP synthase family.</text>
</comment>
<keyword evidence="3" id="KW-1185">Reference proteome</keyword>
<dbReference type="Proteomes" id="UP001165287">
    <property type="component" value="Unassembled WGS sequence"/>
</dbReference>
<evidence type="ECO:0000313" key="3">
    <source>
        <dbReference type="Proteomes" id="UP001165287"/>
    </source>
</evidence>
<dbReference type="RefSeq" id="WP_224141104.1">
    <property type="nucleotide sequence ID" value="NZ_JAIQUM010000063.1"/>
</dbReference>
<protein>
    <submittedName>
        <fullName evidence="2">Polyprenyl synthetase family protein</fullName>
    </submittedName>
</protein>
<sequence length="302" mass="34102">MKSYMIQAITLQIKNSELQKLVLSFVNEKPKLNFGQLTIAHHKAFGGKDPEIFQLAAAIELLILSFDIFDDLEDLDNMQEPWMQIDSSIALNAATTIYTLSQQTVLALSSPFKHQIQTAFLQYSIQAMEGQHDDLKNSMSTEEECLDVMKRKSGSLMALASVCGMLLANVNYPEVEAYSYQFGIAAQTDNDFRDLFNLQKSDVSTQKKSLALLYLQKGYNAPALEILTFFESGGDFNEEFGSMEIYKQKLLDSGVTKYLNVLKQIAINKAKRLLEGLPIESHQIEYLKSQLIVNNKPTNKER</sequence>
<reference evidence="2" key="1">
    <citation type="submission" date="2024-05" db="EMBL/GenBank/DDBJ databases">
        <title>Metabacillus sp. nov., isolated from the rhizosphere soil of tomato plants.</title>
        <authorList>
            <person name="Ma R."/>
        </authorList>
    </citation>
    <scope>NUCLEOTIDE SEQUENCE</scope>
    <source>
        <strain evidence="2">DBTR6</strain>
    </source>
</reference>
<dbReference type="EMBL" id="JAIQUM010000063">
    <property type="protein sequence ID" value="MBZ5752651.1"/>
    <property type="molecule type" value="Genomic_DNA"/>
</dbReference>
<accession>A0ABS7UWX0</accession>
<dbReference type="Gene3D" id="1.10.600.10">
    <property type="entry name" value="Farnesyl Diphosphate Synthase"/>
    <property type="match status" value="1"/>
</dbReference>
<evidence type="ECO:0000256" key="1">
    <source>
        <dbReference type="RuleBase" id="RU004466"/>
    </source>
</evidence>